<evidence type="ECO:0000256" key="2">
    <source>
        <dbReference type="ARBA" id="ARBA00022676"/>
    </source>
</evidence>
<dbReference type="SMART" id="SM00506">
    <property type="entry name" value="A1pp"/>
    <property type="match status" value="2"/>
</dbReference>
<keyword evidence="5" id="KW-0539">Nucleus</keyword>
<comment type="caution">
    <text evidence="10">The sequence shown here is derived from an EMBL/GenBank/DDBJ whole genome shotgun (WGS) entry which is preliminary data.</text>
</comment>
<accession>A0ABP0GZH7</accession>
<dbReference type="EMBL" id="CAWYQH010000163">
    <property type="protein sequence ID" value="CAK8697151.1"/>
    <property type="molecule type" value="Genomic_DNA"/>
</dbReference>
<dbReference type="InterPro" id="IPR052056">
    <property type="entry name" value="Mono-ARTD/PARP"/>
</dbReference>
<protein>
    <recommendedName>
        <fullName evidence="7">Poly [ADP-ribose] polymerase</fullName>
        <shortName evidence="7">PARP</shortName>
        <ecNumber evidence="7">2.4.2.-</ecNumber>
    </recommendedName>
</protein>
<dbReference type="Proteomes" id="UP001642483">
    <property type="component" value="Unassembled WGS sequence"/>
</dbReference>
<evidence type="ECO:0000256" key="3">
    <source>
        <dbReference type="ARBA" id="ARBA00022679"/>
    </source>
</evidence>
<evidence type="ECO:0000313" key="11">
    <source>
        <dbReference type="Proteomes" id="UP001642483"/>
    </source>
</evidence>
<dbReference type="Pfam" id="PF01661">
    <property type="entry name" value="Macro"/>
    <property type="match status" value="2"/>
</dbReference>
<feature type="domain" description="PARP catalytic" evidence="8">
    <location>
        <begin position="1520"/>
        <end position="1720"/>
    </location>
</feature>
<dbReference type="Pfam" id="PF02825">
    <property type="entry name" value="WWE"/>
    <property type="match status" value="1"/>
</dbReference>
<dbReference type="InterPro" id="IPR043472">
    <property type="entry name" value="Macro_dom-like"/>
</dbReference>
<dbReference type="InterPro" id="IPR004170">
    <property type="entry name" value="WWE_dom"/>
</dbReference>
<dbReference type="PANTHER" id="PTHR14453:SF67">
    <property type="entry name" value="POLY [ADP-RIBOSE] POLYMERASE"/>
    <property type="match status" value="1"/>
</dbReference>
<dbReference type="InterPro" id="IPR002589">
    <property type="entry name" value="Macro_dom"/>
</dbReference>
<dbReference type="InterPro" id="IPR012677">
    <property type="entry name" value="Nucleotide-bd_a/b_plait_sf"/>
</dbReference>
<evidence type="ECO:0000256" key="4">
    <source>
        <dbReference type="ARBA" id="ARBA00023027"/>
    </source>
</evidence>
<proteinExistence type="inferred from homology"/>
<dbReference type="SUPFAM" id="SSF56399">
    <property type="entry name" value="ADP-ribosylation"/>
    <property type="match status" value="1"/>
</dbReference>
<gene>
    <name evidence="10" type="ORF">CVLEPA_LOCUS30421</name>
</gene>
<name>A0ABP0GZH7_CLALP</name>
<evidence type="ECO:0000313" key="10">
    <source>
        <dbReference type="EMBL" id="CAK8697151.1"/>
    </source>
</evidence>
<dbReference type="PANTHER" id="PTHR14453">
    <property type="entry name" value="PARP/ZINC FINGER CCCH TYPE DOMAIN CONTAINING PROTEIN"/>
    <property type="match status" value="1"/>
</dbReference>
<evidence type="ECO:0000259" key="9">
    <source>
        <dbReference type="PROSITE" id="PS51154"/>
    </source>
</evidence>
<evidence type="ECO:0000256" key="5">
    <source>
        <dbReference type="ARBA" id="ARBA00023242"/>
    </source>
</evidence>
<keyword evidence="11" id="KW-1185">Reference proteome</keyword>
<comment type="similarity">
    <text evidence="6">Belongs to the ARTD/PARP family.</text>
</comment>
<evidence type="ECO:0000256" key="1">
    <source>
        <dbReference type="ARBA" id="ARBA00004123"/>
    </source>
</evidence>
<feature type="domain" description="Macro" evidence="9">
    <location>
        <begin position="1126"/>
        <end position="1300"/>
    </location>
</feature>
<keyword evidence="3 7" id="KW-0808">Transferase</keyword>
<dbReference type="SUPFAM" id="SSF52949">
    <property type="entry name" value="Macro domain-like"/>
    <property type="match status" value="2"/>
</dbReference>
<dbReference type="InterPro" id="IPR012317">
    <property type="entry name" value="Poly(ADP-ribose)pol_cat_dom"/>
</dbReference>
<organism evidence="10 11">
    <name type="scientific">Clavelina lepadiformis</name>
    <name type="common">Light-bulb sea squirt</name>
    <name type="synonym">Ascidia lepadiformis</name>
    <dbReference type="NCBI Taxonomy" id="159417"/>
    <lineage>
        <taxon>Eukaryota</taxon>
        <taxon>Metazoa</taxon>
        <taxon>Chordata</taxon>
        <taxon>Tunicata</taxon>
        <taxon>Ascidiacea</taxon>
        <taxon>Aplousobranchia</taxon>
        <taxon>Clavelinidae</taxon>
        <taxon>Clavelina</taxon>
    </lineage>
</organism>
<evidence type="ECO:0000256" key="6">
    <source>
        <dbReference type="ARBA" id="ARBA00024347"/>
    </source>
</evidence>
<dbReference type="PROSITE" id="PS51059">
    <property type="entry name" value="PARP_CATALYTIC"/>
    <property type="match status" value="1"/>
</dbReference>
<dbReference type="CDD" id="cd01439">
    <property type="entry name" value="TCCD_inducible_PARP_like"/>
    <property type="match status" value="1"/>
</dbReference>
<dbReference type="Pfam" id="PF00644">
    <property type="entry name" value="PARP"/>
    <property type="match status" value="1"/>
</dbReference>
<dbReference type="EC" id="2.4.2.-" evidence="7"/>
<dbReference type="Gene3D" id="3.30.70.330">
    <property type="match status" value="2"/>
</dbReference>
<dbReference type="Pfam" id="PF23085">
    <property type="entry name" value="RRM_PARP14_3"/>
    <property type="match status" value="1"/>
</dbReference>
<keyword evidence="2 7" id="KW-0328">Glycosyltransferase</keyword>
<dbReference type="InterPro" id="IPR037197">
    <property type="entry name" value="WWE_dom_sf"/>
</dbReference>
<keyword evidence="4 7" id="KW-0520">NAD</keyword>
<comment type="subcellular location">
    <subcellularLocation>
        <location evidence="1">Nucleus</location>
    </subcellularLocation>
</comment>
<dbReference type="Gene3D" id="3.90.228.10">
    <property type="match status" value="1"/>
</dbReference>
<dbReference type="SUPFAM" id="SSF117839">
    <property type="entry name" value="WWE domain"/>
    <property type="match status" value="1"/>
</dbReference>
<feature type="domain" description="Macro" evidence="9">
    <location>
        <begin position="895"/>
        <end position="1067"/>
    </location>
</feature>
<dbReference type="PROSITE" id="PS51154">
    <property type="entry name" value="MACRO"/>
    <property type="match status" value="2"/>
</dbReference>
<dbReference type="CDD" id="cd02907">
    <property type="entry name" value="Macro_Af1521_BAL-like"/>
    <property type="match status" value="1"/>
</dbReference>
<dbReference type="Gene3D" id="3.40.220.10">
    <property type="entry name" value="Leucine Aminopeptidase, subunit E, domain 1"/>
    <property type="match status" value="2"/>
</dbReference>
<evidence type="ECO:0000256" key="7">
    <source>
        <dbReference type="RuleBase" id="RU362114"/>
    </source>
</evidence>
<evidence type="ECO:0000259" key="8">
    <source>
        <dbReference type="PROSITE" id="PS51059"/>
    </source>
</evidence>
<reference evidence="10 11" key="1">
    <citation type="submission" date="2024-02" db="EMBL/GenBank/DDBJ databases">
        <authorList>
            <person name="Daric V."/>
            <person name="Darras S."/>
        </authorList>
    </citation>
    <scope>NUCLEOTIDE SEQUENCE [LARGE SCALE GENOMIC DNA]</scope>
</reference>
<sequence length="1720" mass="193574">MEEEASLSRQVLINGLPEGFGLSRTRDLVLDYLGCEDAVTNIDFRENIDGTKRTDSAVVSLRNKPDVNILVEIAVIVATFRRQQHNLKITRSRPRAQVTKAVVYDTGTHPDSALDRPLKQVTWQDLLQTDPNLFGGFSNKCVLIKNIPDDKSSSEIRRHFENPNTSGGGPIAKMYRLPDGLFIAFCKEESAKSILNFTENRIDTRKLPSYMKPVPEVYNDRFVIEGQIEQKTFITELVQCCVSADDTVNSVDEVEGSDRCIVSVKSNANAVDIKDIMKKLEKIELENVNLKTQRLCRTDCLKVSDLEQEISNDKIQLTFMNKRLTNGGDVTMIERDKESNVAYVYFADYRDGENVLKKSQEEDITIGNNVVCITPCYFKTCFEENKTKGGVQSIRRFEYVPEVDDDIIELIMGSNLLEALNKDFENLAKISFIQKRTPVVTTDDIQYYACFQPLQVSKQTERKTQVNFESDCVNLINKFFEKFMVQTSHFGSSKLAHIREEHSWNNRSSIIKMKLDEDASAGCVVFIRWNYPQNGSLKMIALGQNISSAWKWLQSKAIQMESSETYEDWEIEVIKECGILADMKKKYEGTVNIIDKERRLTFTGLKTEIHSCRAELFKQIIKIKSTSLSFLGQPKLKFLTDILEGGRNVNDMVTQVIREEFRKLCIKGALVFTSEASLKYMQENDLDEAQEILADLIHEHCIKFSGLSSSLQSVEWKTLERNLCSSGALNVQFDNELSTITLVGLKKYVENGKHRLEQYVKENLSGKEIVKVSYLVAQFMSTFPDEAEVHEKLKNVEWYLTKENSGGILIQGKAPLVKAAKEWMMEKVATIETKQFSIPDPGMPGYFRSETGKQFLKTTQAISKCVILVDTEKCPQWECELDPKMLGSQRRNPVPIITTKITNTDVTINVIKNDITEHVVDAIVNASNNKLELRPAGVSGSILRKGGKVIQDEMNTYYREGGGNLPSGLAAVTTAGSLPCKKIIHTIGPVWSNDQERWARLKLKECIDASLFEAEHHNLSSIAIPAVSCGVFGGKAEICTRIIVRAVFQHLESQSSSVKRVDLVEVSNAKILEQFKTQVAKIIAAGGKLDADDEFEAAPKKSYHWGDFSMFTTKKPEAGSHKRKQPDTNRQQPFHPLTVRVTQGDILNSDLDVIVNLVGERFDLTGGILSQKVIAKAGQSVVQECNSKPIYATKHYKVTSGGQLSCKNIVHMVSDQRSKPTANLLKVLEVVDQKLKMSSLALPAIGTGNVKLSAADAAKAIREALEKFAKTKPNNLRRIDVIVFQNVMLHDFQSTINVPPISTSEGTRVDAMESIKTGTLQVSSIIPKQGVGRVETPVKLFLCAASRFNINLADKRIENHIKEKSLTKCIDDTAVAYLDDTAQKQLIDIGENRSILLRKTDNASGKDKIIISGLKDHVIEAYDEAYGIVQEYKDILRCADYVKWQYYDNMSQVREDFSLRDSCTIENACKHAYNGTVRLSIDSDYRKRTYVINLDKMKETCRETGAETDVFRTLTVASDEAFPKSWSSMGGVPWKLDKLATHTPEYQDVLSEFTSKGLQLSPSSTAQIERIQNPTLYKQYLAQKSKVDARMRADNVTNPVSLKLFHGTQKDICPKIYRDGFDRRYAGENGTMYGWGVYFATTSQYSHRFATPDNNGQRRMFLAEVVTGEYAQGRRDTKHPPPKSGSQTELCDSVVDNVASPTIYVVFKDASVYPLYLLTY</sequence>